<name>A0A8J6NCH8_9BACT</name>
<evidence type="ECO:0000256" key="3">
    <source>
        <dbReference type="ARBA" id="ARBA00022692"/>
    </source>
</evidence>
<keyword evidence="5 6" id="KW-0472">Membrane</keyword>
<keyword evidence="4 6" id="KW-1133">Transmembrane helix</keyword>
<dbReference type="Proteomes" id="UP000599024">
    <property type="component" value="Unassembled WGS sequence"/>
</dbReference>
<evidence type="ECO:0000259" key="7">
    <source>
        <dbReference type="Pfam" id="PF09335"/>
    </source>
</evidence>
<feature type="transmembrane region" description="Helical" evidence="6">
    <location>
        <begin position="166"/>
        <end position="183"/>
    </location>
</feature>
<comment type="subcellular location">
    <subcellularLocation>
        <location evidence="1 6">Cell membrane</location>
        <topology evidence="1 6">Multi-pass membrane protein</topology>
    </subcellularLocation>
</comment>
<sequence>MKKLSNKKLGIILILIAASLLIKILDLDQLLTLEQLKDSRTRLAQFYADSPLIMIGAYMGIYIVATAISLPGAVILTLTGGALFGLALGTLLISFASTIGATLACAVSRFLLRDWVQQKFGDRLTAINRGMEEEGGFYLFSLRLVPIFPFFIINLAMGLSQIRLTTYYWVSQLGMLPATLVYVNAGSELGRLDSLAGILSPSLILSFVILGLFPITVKKTLAYIRQRRNIL</sequence>
<feature type="transmembrane region" description="Helical" evidence="6">
    <location>
        <begin position="51"/>
        <end position="76"/>
    </location>
</feature>
<dbReference type="Pfam" id="PF09335">
    <property type="entry name" value="VTT_dom"/>
    <property type="match status" value="1"/>
</dbReference>
<feature type="transmembrane region" description="Helical" evidence="6">
    <location>
        <begin position="137"/>
        <end position="159"/>
    </location>
</feature>
<evidence type="ECO:0000313" key="9">
    <source>
        <dbReference type="Proteomes" id="UP000599024"/>
    </source>
</evidence>
<evidence type="ECO:0000256" key="2">
    <source>
        <dbReference type="ARBA" id="ARBA00022475"/>
    </source>
</evidence>
<feature type="transmembrane region" description="Helical" evidence="6">
    <location>
        <begin position="195"/>
        <end position="217"/>
    </location>
</feature>
<dbReference type="AlphaFoldDB" id="A0A8J6NCH8"/>
<proteinExistence type="inferred from homology"/>
<gene>
    <name evidence="8" type="ORF">H8E79_08070</name>
</gene>
<organism evidence="8 9">
    <name type="scientific">Candidatus Desulfatifera sulfidica</name>
    <dbReference type="NCBI Taxonomy" id="2841691"/>
    <lineage>
        <taxon>Bacteria</taxon>
        <taxon>Pseudomonadati</taxon>
        <taxon>Thermodesulfobacteriota</taxon>
        <taxon>Desulfobulbia</taxon>
        <taxon>Desulfobulbales</taxon>
        <taxon>Desulfobulbaceae</taxon>
        <taxon>Candidatus Desulfatifera</taxon>
    </lineage>
</organism>
<dbReference type="PANTHER" id="PTHR12677:SF59">
    <property type="entry name" value="GOLGI APPARATUS MEMBRANE PROTEIN TVP38-RELATED"/>
    <property type="match status" value="1"/>
</dbReference>
<dbReference type="InterPro" id="IPR015414">
    <property type="entry name" value="TMEM64"/>
</dbReference>
<dbReference type="PANTHER" id="PTHR12677">
    <property type="entry name" value="GOLGI APPARATUS MEMBRANE PROTEIN TVP38-RELATED"/>
    <property type="match status" value="1"/>
</dbReference>
<comment type="caution">
    <text evidence="8">The sequence shown here is derived from an EMBL/GenBank/DDBJ whole genome shotgun (WGS) entry which is preliminary data.</text>
</comment>
<evidence type="ECO:0000256" key="5">
    <source>
        <dbReference type="ARBA" id="ARBA00023136"/>
    </source>
</evidence>
<evidence type="ECO:0000313" key="8">
    <source>
        <dbReference type="EMBL" id="MBC8209105.1"/>
    </source>
</evidence>
<dbReference type="InterPro" id="IPR032816">
    <property type="entry name" value="VTT_dom"/>
</dbReference>
<keyword evidence="3 6" id="KW-0812">Transmembrane</keyword>
<feature type="domain" description="VTT" evidence="7">
    <location>
        <begin position="71"/>
        <end position="187"/>
    </location>
</feature>
<comment type="similarity">
    <text evidence="6">Belongs to the TVP38/TMEM64 family.</text>
</comment>
<keyword evidence="2 6" id="KW-1003">Cell membrane</keyword>
<feature type="transmembrane region" description="Helical" evidence="6">
    <location>
        <begin position="83"/>
        <end position="112"/>
    </location>
</feature>
<dbReference type="EMBL" id="JACNLK010000077">
    <property type="protein sequence ID" value="MBC8209105.1"/>
    <property type="molecule type" value="Genomic_DNA"/>
</dbReference>
<accession>A0A8J6NCH8</accession>
<protein>
    <recommendedName>
        <fullName evidence="6">TVP38/TMEM64 family membrane protein</fullName>
    </recommendedName>
</protein>
<reference evidence="8 9" key="1">
    <citation type="submission" date="2020-08" db="EMBL/GenBank/DDBJ databases">
        <title>Bridging the membrane lipid divide: bacteria of the FCB group superphylum have the potential to synthesize archaeal ether lipids.</title>
        <authorList>
            <person name="Villanueva L."/>
            <person name="Von Meijenfeldt F.A.B."/>
            <person name="Westbye A.B."/>
            <person name="Yadav S."/>
            <person name="Hopmans E.C."/>
            <person name="Dutilh B.E."/>
            <person name="Sinninghe Damste J.S."/>
        </authorList>
    </citation>
    <scope>NUCLEOTIDE SEQUENCE [LARGE SCALE GENOMIC DNA]</scope>
    <source>
        <strain evidence="8">NIOZ-UU81</strain>
    </source>
</reference>
<evidence type="ECO:0000256" key="1">
    <source>
        <dbReference type="ARBA" id="ARBA00004651"/>
    </source>
</evidence>
<evidence type="ECO:0000256" key="4">
    <source>
        <dbReference type="ARBA" id="ARBA00022989"/>
    </source>
</evidence>
<dbReference type="GO" id="GO:0005886">
    <property type="term" value="C:plasma membrane"/>
    <property type="evidence" value="ECO:0007669"/>
    <property type="project" value="UniProtKB-SubCell"/>
</dbReference>
<evidence type="ECO:0000256" key="6">
    <source>
        <dbReference type="RuleBase" id="RU366058"/>
    </source>
</evidence>